<comment type="cofactor">
    <cofactor evidence="1">
        <name>pyridoxal 5'-phosphate</name>
        <dbReference type="ChEBI" id="CHEBI:597326"/>
    </cofactor>
</comment>
<evidence type="ECO:0000256" key="3">
    <source>
        <dbReference type="ARBA" id="ARBA00022576"/>
    </source>
</evidence>
<gene>
    <name evidence="8" type="ORF">LSP00402_LOCUS21717</name>
</gene>
<dbReference type="PRINTS" id="PR00753">
    <property type="entry name" value="ACCSYNTHASE"/>
</dbReference>
<dbReference type="UniPathway" id="UPA00528">
    <property type="reaction ID" value="UER00586"/>
</dbReference>
<dbReference type="EMBL" id="HBHP01035282">
    <property type="protein sequence ID" value="CAD9777701.1"/>
    <property type="molecule type" value="Transcribed_RNA"/>
</dbReference>
<dbReference type="Pfam" id="PF00155">
    <property type="entry name" value="Aminotran_1_2"/>
    <property type="match status" value="1"/>
</dbReference>
<evidence type="ECO:0000256" key="2">
    <source>
        <dbReference type="ARBA" id="ARBA00011738"/>
    </source>
</evidence>
<dbReference type="InterPro" id="IPR015422">
    <property type="entry name" value="PyrdxlP-dep_Trfase_small"/>
</dbReference>
<dbReference type="Gene3D" id="3.40.640.10">
    <property type="entry name" value="Type I PLP-dependent aspartate aminotransferase-like (Major domain)"/>
    <property type="match status" value="1"/>
</dbReference>
<dbReference type="CDD" id="cd00609">
    <property type="entry name" value="AAT_like"/>
    <property type="match status" value="1"/>
</dbReference>
<keyword evidence="4" id="KW-0808">Transferase</keyword>
<feature type="domain" description="Aminotransferase class I/classII large" evidence="7">
    <location>
        <begin position="97"/>
        <end position="468"/>
    </location>
</feature>
<dbReference type="PANTHER" id="PTHR11751:SF29">
    <property type="entry name" value="ALANINE TRANSAMINASE"/>
    <property type="match status" value="1"/>
</dbReference>
<dbReference type="FunFam" id="3.90.1150.10:FF:000010">
    <property type="entry name" value="Alanine aminotransferase 2"/>
    <property type="match status" value="1"/>
</dbReference>
<dbReference type="GO" id="GO:0042853">
    <property type="term" value="P:L-alanine catabolic process"/>
    <property type="evidence" value="ECO:0007669"/>
    <property type="project" value="UniProtKB-UniPathway"/>
</dbReference>
<evidence type="ECO:0000256" key="4">
    <source>
        <dbReference type="ARBA" id="ARBA00022679"/>
    </source>
</evidence>
<sequence length="485" mass="53846">MRRFACRRYFSNLNLKNINQKVVGAEYAVRGEIVIRAEKYKKRLAKGDTSLPFKEVVSCNIGNPQELNQKPISFFREVLALTSCPELIDTAPNAFSKDAVEKAKEYLSIIPGGSGAYSHSMGILGIREKVAKFIEDRDGYPANPENIFLTDGASSAVQMCLQLLIRGPQDGIMVPIPQYPLYSASIALHGGTQVNYYLQENQRWSTTVDDLHKSYEEATRQGTNIRGLVVINPGNPTGQCLEESNMREIVRFCSEKGIMLMGDEVYQTNIYSTTPFTSFKKVVCDLKEECKDMSLVSFHSVSKGFLGECGRRGGYMEVYGMDEEVQMQLYKLASVTLCSNIDGQIMTGLMVDPPKQGEESFEKYEQERGEILGSLKARSEKLVKSLNSLDGITCNTVEGALYAFPSITLPPKAIEAAKAAETAPDTFYCLNLLDETGVVVVPGTGFGQEPGTFHFRTTILPPPDKMDEVSGNVARFHQNFMKKYT</sequence>
<comment type="subunit">
    <text evidence="2">Homodimer.</text>
</comment>
<dbReference type="PANTHER" id="PTHR11751">
    <property type="entry name" value="ALANINE AMINOTRANSFERASE"/>
    <property type="match status" value="1"/>
</dbReference>
<evidence type="ECO:0000313" key="8">
    <source>
        <dbReference type="EMBL" id="CAD9777701.1"/>
    </source>
</evidence>
<keyword evidence="5" id="KW-0663">Pyridoxal phosphate</keyword>
<dbReference type="FunFam" id="3.40.640.10:FF:000012">
    <property type="entry name" value="alanine aminotransferase 2"/>
    <property type="match status" value="1"/>
</dbReference>
<comment type="similarity">
    <text evidence="6">Belongs to the class-I pyridoxal-phosphate-dependent aminotransferase family. Alanine aminotransferase subfamily.</text>
</comment>
<dbReference type="InterPro" id="IPR045088">
    <property type="entry name" value="ALAT1/2-like"/>
</dbReference>
<organism evidence="8">
    <name type="scientific">Lotharella oceanica</name>
    <dbReference type="NCBI Taxonomy" id="641309"/>
    <lineage>
        <taxon>Eukaryota</taxon>
        <taxon>Sar</taxon>
        <taxon>Rhizaria</taxon>
        <taxon>Cercozoa</taxon>
        <taxon>Chlorarachniophyceae</taxon>
        <taxon>Lotharella</taxon>
    </lineage>
</organism>
<accession>A0A7S2U4K3</accession>
<dbReference type="Gene3D" id="3.90.1150.10">
    <property type="entry name" value="Aspartate Aminotransferase, domain 1"/>
    <property type="match status" value="1"/>
</dbReference>
<dbReference type="SUPFAM" id="SSF53383">
    <property type="entry name" value="PLP-dependent transferases"/>
    <property type="match status" value="1"/>
</dbReference>
<proteinExistence type="inferred from homology"/>
<dbReference type="InterPro" id="IPR015424">
    <property type="entry name" value="PyrdxlP-dep_Trfase"/>
</dbReference>
<dbReference type="AlphaFoldDB" id="A0A7S2U4K3"/>
<protein>
    <recommendedName>
        <fullName evidence="7">Aminotransferase class I/classII large domain-containing protein</fullName>
    </recommendedName>
</protein>
<dbReference type="GO" id="GO:0004021">
    <property type="term" value="F:L-alanine:2-oxoglutarate aminotransferase activity"/>
    <property type="evidence" value="ECO:0007669"/>
    <property type="project" value="TreeGrafter"/>
</dbReference>
<keyword evidence="3" id="KW-0032">Aminotransferase</keyword>
<name>A0A7S2U4K3_9EUKA</name>
<evidence type="ECO:0000256" key="1">
    <source>
        <dbReference type="ARBA" id="ARBA00001933"/>
    </source>
</evidence>
<evidence type="ECO:0000256" key="6">
    <source>
        <dbReference type="ARBA" id="ARBA00025785"/>
    </source>
</evidence>
<dbReference type="Gene3D" id="1.10.287.1970">
    <property type="match status" value="1"/>
</dbReference>
<evidence type="ECO:0000256" key="5">
    <source>
        <dbReference type="ARBA" id="ARBA00022898"/>
    </source>
</evidence>
<reference evidence="8" key="1">
    <citation type="submission" date="2021-01" db="EMBL/GenBank/DDBJ databases">
        <authorList>
            <person name="Corre E."/>
            <person name="Pelletier E."/>
            <person name="Niang G."/>
            <person name="Scheremetjew M."/>
            <person name="Finn R."/>
            <person name="Kale V."/>
            <person name="Holt S."/>
            <person name="Cochrane G."/>
            <person name="Meng A."/>
            <person name="Brown T."/>
            <person name="Cohen L."/>
        </authorList>
    </citation>
    <scope>NUCLEOTIDE SEQUENCE</scope>
    <source>
        <strain evidence="8">CCMP622</strain>
    </source>
</reference>
<dbReference type="FunFam" id="1.10.287.1970:FF:000001">
    <property type="entry name" value="Alanine aminotransferase 2"/>
    <property type="match status" value="1"/>
</dbReference>
<dbReference type="InterPro" id="IPR015421">
    <property type="entry name" value="PyrdxlP-dep_Trfase_major"/>
</dbReference>
<dbReference type="InterPro" id="IPR004839">
    <property type="entry name" value="Aminotransferase_I/II_large"/>
</dbReference>
<evidence type="ECO:0000259" key="7">
    <source>
        <dbReference type="Pfam" id="PF00155"/>
    </source>
</evidence>
<dbReference type="GO" id="GO:0030170">
    <property type="term" value="F:pyridoxal phosphate binding"/>
    <property type="evidence" value="ECO:0007669"/>
    <property type="project" value="InterPro"/>
</dbReference>